<dbReference type="InterPro" id="IPR021005">
    <property type="entry name" value="Znf_CGNR"/>
</dbReference>
<comment type="caution">
    <text evidence="2">The sequence shown here is derived from an EMBL/GenBank/DDBJ whole genome shotgun (WGS) entry which is preliminary data.</text>
</comment>
<dbReference type="InterPro" id="IPR023286">
    <property type="entry name" value="ABATE_dom_sf"/>
</dbReference>
<feature type="domain" description="Zinc finger CGNR" evidence="1">
    <location>
        <begin position="143"/>
        <end position="188"/>
    </location>
</feature>
<dbReference type="Gene3D" id="1.10.3300.10">
    <property type="entry name" value="Jann2411-like domain"/>
    <property type="match status" value="1"/>
</dbReference>
<name>A0A8X8H224_9RHOB</name>
<reference evidence="2" key="1">
    <citation type="submission" date="2020-05" db="EMBL/GenBank/DDBJ databases">
        <title>Fertoebacter nigrum gen. nov., sp. nov., a new member of the family Rhodobacteraceae.</title>
        <authorList>
            <person name="Szuroczki S."/>
            <person name="Abbaszade G."/>
            <person name="Buni D."/>
            <person name="Schumann P."/>
            <person name="Toth E."/>
        </authorList>
    </citation>
    <scope>NUCLEOTIDE SEQUENCE</scope>
    <source>
        <strain evidence="2">RG-N-1a</strain>
    </source>
</reference>
<protein>
    <submittedName>
        <fullName evidence="2">ABATE domain-containing protein</fullName>
    </submittedName>
</protein>
<dbReference type="EMBL" id="WHUT02000009">
    <property type="protein sequence ID" value="NUB45821.1"/>
    <property type="molecule type" value="Genomic_DNA"/>
</dbReference>
<dbReference type="AlphaFoldDB" id="A0A8X8H224"/>
<sequence>MLRSGDLAFRFTSNRLCLDLLATMGEAGHRNIERIATPIDFARWIKAARLADAELLVSPDDVASAHQVRAALRSLLTDVLAGNEPEGDAISLLNATARKPLPRPELMSDGRTVRLRADAPGQAALSAVARDALTLLGGEDLARVKQCSDPTCNMFFFDESRGNNRIWCATVGRGCGNKAKKRAFRRRKAEQA</sequence>
<gene>
    <name evidence="2" type="ORF">GEU84_015585</name>
</gene>
<dbReference type="Pfam" id="PF11706">
    <property type="entry name" value="zf-CGNR"/>
    <property type="match status" value="1"/>
</dbReference>
<dbReference type="RefSeq" id="WP_152827766.1">
    <property type="nucleotide sequence ID" value="NZ_WHUT02000009.1"/>
</dbReference>
<dbReference type="Proteomes" id="UP000484076">
    <property type="component" value="Unassembled WGS sequence"/>
</dbReference>
<dbReference type="PANTHER" id="PTHR35525">
    <property type="entry name" value="BLL6575 PROTEIN"/>
    <property type="match status" value="1"/>
</dbReference>
<dbReference type="PANTHER" id="PTHR35525:SF3">
    <property type="entry name" value="BLL6575 PROTEIN"/>
    <property type="match status" value="1"/>
</dbReference>
<evidence type="ECO:0000259" key="1">
    <source>
        <dbReference type="Pfam" id="PF11706"/>
    </source>
</evidence>
<dbReference type="SUPFAM" id="SSF160904">
    <property type="entry name" value="Jann2411-like"/>
    <property type="match status" value="1"/>
</dbReference>
<evidence type="ECO:0000313" key="2">
    <source>
        <dbReference type="EMBL" id="NUB45821.1"/>
    </source>
</evidence>
<keyword evidence="3" id="KW-1185">Reference proteome</keyword>
<evidence type="ECO:0000313" key="3">
    <source>
        <dbReference type="Proteomes" id="UP000484076"/>
    </source>
</evidence>
<proteinExistence type="predicted"/>
<dbReference type="InterPro" id="IPR010852">
    <property type="entry name" value="ABATE"/>
</dbReference>
<dbReference type="Pfam" id="PF07336">
    <property type="entry name" value="ABATE"/>
    <property type="match status" value="1"/>
</dbReference>
<accession>A0A8X8H224</accession>
<organism evidence="2 3">
    <name type="scientific">Fertoeibacter niger</name>
    <dbReference type="NCBI Taxonomy" id="2656921"/>
    <lineage>
        <taxon>Bacteria</taxon>
        <taxon>Pseudomonadati</taxon>
        <taxon>Pseudomonadota</taxon>
        <taxon>Alphaproteobacteria</taxon>
        <taxon>Rhodobacterales</taxon>
        <taxon>Paracoccaceae</taxon>
        <taxon>Fertoeibacter</taxon>
    </lineage>
</organism>